<sequence length="173" mass="18646">MLLPLTSPSSVSPPKSDPRTSVIPHRFSCLSVSLRPSCQSSVPLIPPRHPISCTHTSTPESRITTPYNSTQQTHKLPGRPPTSLTTLRSSHNFPRCPPASASLAPPTAPSEVPYFDVFGRDTRPKTPPAAKISVTLRQEDALTSRLSPFRKLLNSLLSLVPGRVSCSLGHVGL</sequence>
<feature type="region of interest" description="Disordered" evidence="1">
    <location>
        <begin position="49"/>
        <end position="85"/>
    </location>
</feature>
<gene>
    <name evidence="2" type="ORF">O3P69_005013</name>
</gene>
<evidence type="ECO:0000313" key="2">
    <source>
        <dbReference type="EMBL" id="KAK8396729.1"/>
    </source>
</evidence>
<feature type="compositionally biased region" description="Low complexity" evidence="1">
    <location>
        <begin position="1"/>
        <end position="14"/>
    </location>
</feature>
<reference evidence="2 3" key="1">
    <citation type="submission" date="2023-03" db="EMBL/GenBank/DDBJ databases">
        <title>High-quality genome of Scylla paramamosain provides insights in environmental adaptation.</title>
        <authorList>
            <person name="Zhang L."/>
        </authorList>
    </citation>
    <scope>NUCLEOTIDE SEQUENCE [LARGE SCALE GENOMIC DNA]</scope>
    <source>
        <strain evidence="2">LZ_2023a</strain>
        <tissue evidence="2">Muscle</tissue>
    </source>
</reference>
<accession>A0AAW0UAZ2</accession>
<comment type="caution">
    <text evidence="2">The sequence shown here is derived from an EMBL/GenBank/DDBJ whole genome shotgun (WGS) entry which is preliminary data.</text>
</comment>
<dbReference type="Proteomes" id="UP001487740">
    <property type="component" value="Unassembled WGS sequence"/>
</dbReference>
<keyword evidence="3" id="KW-1185">Reference proteome</keyword>
<proteinExistence type="predicted"/>
<organism evidence="2 3">
    <name type="scientific">Scylla paramamosain</name>
    <name type="common">Mud crab</name>
    <dbReference type="NCBI Taxonomy" id="85552"/>
    <lineage>
        <taxon>Eukaryota</taxon>
        <taxon>Metazoa</taxon>
        <taxon>Ecdysozoa</taxon>
        <taxon>Arthropoda</taxon>
        <taxon>Crustacea</taxon>
        <taxon>Multicrustacea</taxon>
        <taxon>Malacostraca</taxon>
        <taxon>Eumalacostraca</taxon>
        <taxon>Eucarida</taxon>
        <taxon>Decapoda</taxon>
        <taxon>Pleocyemata</taxon>
        <taxon>Brachyura</taxon>
        <taxon>Eubrachyura</taxon>
        <taxon>Portunoidea</taxon>
        <taxon>Portunidae</taxon>
        <taxon>Portuninae</taxon>
        <taxon>Scylla</taxon>
    </lineage>
</organism>
<feature type="compositionally biased region" description="Polar residues" evidence="1">
    <location>
        <begin position="53"/>
        <end position="74"/>
    </location>
</feature>
<dbReference type="EMBL" id="JARAKH010000015">
    <property type="protein sequence ID" value="KAK8396729.1"/>
    <property type="molecule type" value="Genomic_DNA"/>
</dbReference>
<name>A0AAW0UAZ2_SCYPA</name>
<protein>
    <submittedName>
        <fullName evidence="2">Uncharacterized protein</fullName>
    </submittedName>
</protein>
<evidence type="ECO:0000256" key="1">
    <source>
        <dbReference type="SAM" id="MobiDB-lite"/>
    </source>
</evidence>
<feature type="region of interest" description="Disordered" evidence="1">
    <location>
        <begin position="1"/>
        <end position="22"/>
    </location>
</feature>
<evidence type="ECO:0000313" key="3">
    <source>
        <dbReference type="Proteomes" id="UP001487740"/>
    </source>
</evidence>
<dbReference type="AlphaFoldDB" id="A0AAW0UAZ2"/>